<feature type="compositionally biased region" description="Low complexity" evidence="1">
    <location>
        <begin position="244"/>
        <end position="273"/>
    </location>
</feature>
<sequence length="273" mass="30338">MKTAPFIRSLLAWLCLATNLAWAEEQPQSEAPPWYQFEIIIFERTAAGAGSTEYWPNDGERPSVLNALPIDLGPQPEPSVEDEASPKQVEPPVAYQPLPASELQLSAEVARLQRSRNYRPLLHGAWRQQVVEPAEAQTLLIHFDNRDGSLQEAQNAAPTWLEGTLRVGVKRYLHLEADLLLRKWPLSKATDTAGGDFRSYRMRAKRRMRSGELHYLDHPLLGILFTASRYQLPKAEEPAEETAVEVAEPTPQSAPAEAAPTSPATSPTTESGQ</sequence>
<evidence type="ECO:0000256" key="2">
    <source>
        <dbReference type="SAM" id="SignalP"/>
    </source>
</evidence>
<gene>
    <name evidence="3" type="ORF">Ga0074115_12831</name>
    <name evidence="4" type="ORF">Ga0076813_12593</name>
</gene>
<dbReference type="AlphaFoldDB" id="A0A0T5YZA3"/>
<dbReference type="Pfam" id="PF10972">
    <property type="entry name" value="CsiV"/>
    <property type="match status" value="1"/>
</dbReference>
<organism evidence="3 6">
    <name type="scientific">endosymbiont of Ridgeia piscesae</name>
    <dbReference type="NCBI Taxonomy" id="54398"/>
    <lineage>
        <taxon>Bacteria</taxon>
        <taxon>Pseudomonadati</taxon>
        <taxon>Pseudomonadota</taxon>
        <taxon>Gammaproteobacteria</taxon>
        <taxon>sulfur-oxidizing symbionts</taxon>
    </lineage>
</organism>
<dbReference type="InterPro" id="IPR021241">
    <property type="entry name" value="CsiV"/>
</dbReference>
<dbReference type="STRING" id="54398.Ga0074115_12831"/>
<protein>
    <submittedName>
        <fullName evidence="4">Peptidoglycan-binding protein, CsiV</fullName>
    </submittedName>
</protein>
<comment type="caution">
    <text evidence="3">The sequence shown here is derived from an EMBL/GenBank/DDBJ whole genome shotgun (WGS) entry which is preliminary data.</text>
</comment>
<accession>A0A0T5YZA3</accession>
<keyword evidence="2" id="KW-0732">Signal</keyword>
<reference evidence="5 6" key="1">
    <citation type="submission" date="2015-11" db="EMBL/GenBank/DDBJ databases">
        <title>The genome of Candidatus Endoriftia persephone in Ridgeia piscesae and population structure of the North Eastern Pacific vestimentiferan symbionts.</title>
        <authorList>
            <person name="Perez M."/>
            <person name="Juniper K.S."/>
        </authorList>
    </citation>
    <scope>NUCLEOTIDE SEQUENCE [LARGE SCALE GENOMIC DNA]</scope>
    <source>
        <strain evidence="4">Ind10</strain>
        <strain evidence="3">Ind11</strain>
    </source>
</reference>
<evidence type="ECO:0000313" key="4">
    <source>
        <dbReference type="EMBL" id="KRT57919.1"/>
    </source>
</evidence>
<keyword evidence="6" id="KW-1185">Reference proteome</keyword>
<dbReference type="PATRIC" id="fig|54398.3.peg.2630"/>
<feature type="chain" id="PRO_5007432563" evidence="2">
    <location>
        <begin position="24"/>
        <end position="273"/>
    </location>
</feature>
<evidence type="ECO:0000256" key="1">
    <source>
        <dbReference type="SAM" id="MobiDB-lite"/>
    </source>
</evidence>
<feature type="signal peptide" evidence="2">
    <location>
        <begin position="1"/>
        <end position="23"/>
    </location>
</feature>
<name>A0A0T5YZA3_9GAMM</name>
<dbReference type="Proteomes" id="UP000051276">
    <property type="component" value="Unassembled WGS sequence"/>
</dbReference>
<evidence type="ECO:0000313" key="6">
    <source>
        <dbReference type="Proteomes" id="UP000051634"/>
    </source>
</evidence>
<dbReference type="EMBL" id="LDXT01000069">
    <property type="protein sequence ID" value="KRT55975.1"/>
    <property type="molecule type" value="Genomic_DNA"/>
</dbReference>
<dbReference type="RefSeq" id="WP_057957205.1">
    <property type="nucleotide sequence ID" value="NZ_KQ557015.1"/>
</dbReference>
<feature type="region of interest" description="Disordered" evidence="1">
    <location>
        <begin position="234"/>
        <end position="273"/>
    </location>
</feature>
<dbReference type="OrthoDB" id="5566524at2"/>
<evidence type="ECO:0000313" key="3">
    <source>
        <dbReference type="EMBL" id="KRT55975.1"/>
    </source>
</evidence>
<dbReference type="EMBL" id="LMXI01000435">
    <property type="protein sequence ID" value="KRT57919.1"/>
    <property type="molecule type" value="Genomic_DNA"/>
</dbReference>
<proteinExistence type="predicted"/>
<dbReference type="Proteomes" id="UP000051634">
    <property type="component" value="Unassembled WGS sequence"/>
</dbReference>
<evidence type="ECO:0000313" key="5">
    <source>
        <dbReference type="Proteomes" id="UP000051276"/>
    </source>
</evidence>